<feature type="DNA-binding region" description="Homeobox" evidence="5">
    <location>
        <begin position="14"/>
        <end position="73"/>
    </location>
</feature>
<evidence type="ECO:0000256" key="1">
    <source>
        <dbReference type="ARBA" id="ARBA00004123"/>
    </source>
</evidence>
<evidence type="ECO:0000256" key="6">
    <source>
        <dbReference type="RuleBase" id="RU000682"/>
    </source>
</evidence>
<evidence type="ECO:0000256" key="4">
    <source>
        <dbReference type="ARBA" id="ARBA00023242"/>
    </source>
</evidence>
<evidence type="ECO:0000256" key="5">
    <source>
        <dbReference type="PROSITE-ProRule" id="PRU00108"/>
    </source>
</evidence>
<name>A0ABM2WR69_MESAU</name>
<organism evidence="9 10">
    <name type="scientific">Mesocricetus auratus</name>
    <name type="common">Golden hamster</name>
    <dbReference type="NCBI Taxonomy" id="10036"/>
    <lineage>
        <taxon>Eukaryota</taxon>
        <taxon>Metazoa</taxon>
        <taxon>Chordata</taxon>
        <taxon>Craniata</taxon>
        <taxon>Vertebrata</taxon>
        <taxon>Euteleostomi</taxon>
        <taxon>Mammalia</taxon>
        <taxon>Eutheria</taxon>
        <taxon>Euarchontoglires</taxon>
        <taxon>Glires</taxon>
        <taxon>Rodentia</taxon>
        <taxon>Myomorpha</taxon>
        <taxon>Muroidea</taxon>
        <taxon>Cricetidae</taxon>
        <taxon>Cricetinae</taxon>
        <taxon>Mesocricetus</taxon>
    </lineage>
</organism>
<keyword evidence="2 5" id="KW-0238">DNA-binding</keyword>
<dbReference type="SMART" id="SM00389">
    <property type="entry name" value="HOX"/>
    <property type="match status" value="2"/>
</dbReference>
<dbReference type="PROSITE" id="PS50071">
    <property type="entry name" value="HOMEOBOX_2"/>
    <property type="match status" value="2"/>
</dbReference>
<dbReference type="RefSeq" id="XP_040593236.1">
    <property type="nucleotide sequence ID" value="XM_040737302.1"/>
</dbReference>
<dbReference type="Proteomes" id="UP000886700">
    <property type="component" value="Unplaced"/>
</dbReference>
<keyword evidence="4 5" id="KW-0539">Nucleus</keyword>
<dbReference type="CDD" id="cd00086">
    <property type="entry name" value="homeodomain"/>
    <property type="match status" value="2"/>
</dbReference>
<comment type="subcellular location">
    <subcellularLocation>
        <location evidence="1 5 6">Nucleus</location>
    </subcellularLocation>
</comment>
<dbReference type="GO" id="GO:0003677">
    <property type="term" value="F:DNA binding"/>
    <property type="evidence" value="ECO:0007669"/>
    <property type="project" value="UniProtKB-KW"/>
</dbReference>
<dbReference type="InterPro" id="IPR051306">
    <property type="entry name" value="Homeobox_regulator"/>
</dbReference>
<keyword evidence="3 5" id="KW-0371">Homeobox</keyword>
<feature type="region of interest" description="Disordered" evidence="7">
    <location>
        <begin position="216"/>
        <end position="252"/>
    </location>
</feature>
<evidence type="ECO:0000256" key="2">
    <source>
        <dbReference type="ARBA" id="ARBA00023125"/>
    </source>
</evidence>
<evidence type="ECO:0000256" key="7">
    <source>
        <dbReference type="SAM" id="MobiDB-lite"/>
    </source>
</evidence>
<feature type="domain" description="Homeobox" evidence="8">
    <location>
        <begin position="77"/>
        <end position="131"/>
    </location>
</feature>
<dbReference type="PANTHER" id="PTHR46123">
    <property type="entry name" value="MIX-TYPE HOMEOBOX GENE 1-RELATED"/>
    <property type="match status" value="1"/>
</dbReference>
<feature type="DNA-binding region" description="Homeobox" evidence="5">
    <location>
        <begin position="79"/>
        <end position="132"/>
    </location>
</feature>
<dbReference type="PANTHER" id="PTHR46123:SF5">
    <property type="entry name" value="DOUBLE HOMEOBOX PROTEIN B"/>
    <property type="match status" value="1"/>
</dbReference>
<dbReference type="GeneID" id="121136628"/>
<dbReference type="Gene3D" id="1.10.10.60">
    <property type="entry name" value="Homeodomain-like"/>
    <property type="match status" value="2"/>
</dbReference>
<evidence type="ECO:0000259" key="8">
    <source>
        <dbReference type="PROSITE" id="PS50071"/>
    </source>
</evidence>
<dbReference type="Pfam" id="PF00046">
    <property type="entry name" value="Homeodomain"/>
    <property type="match status" value="2"/>
</dbReference>
<dbReference type="InterPro" id="IPR009057">
    <property type="entry name" value="Homeodomain-like_sf"/>
</dbReference>
<sequence>MAAPPFGRKFCRESLQPRVTYTQSQKNILQEWYEHNPYPDADTLKQLTKILHVPGSKIKIWFNNYRKKQKILEQVHSEARPHQAPFTRAQESFLRNAFQKNRLPDRAARKIMAIKIGIKESKIKTWFQNQRILNPEHREEPMNLSDGTNGVPHPTAQEQHIRLVPPPACCFPSSKPCCNEQMSLPAPLESQAFVPPGSVGVFGSPESGTATLQAPEAVQEGQNPDAPLTYTNHLPEQPIIGQGSSGAQAPFCSQLDADHGRQQPEDPDHIDVSYVMQWWDKGRLDLIAKWEPQKET</sequence>
<feature type="domain" description="Homeobox" evidence="8">
    <location>
        <begin position="12"/>
        <end position="72"/>
    </location>
</feature>
<evidence type="ECO:0000313" key="9">
    <source>
        <dbReference type="Proteomes" id="UP000886700"/>
    </source>
</evidence>
<dbReference type="InterPro" id="IPR001356">
    <property type="entry name" value="HD"/>
</dbReference>
<protein>
    <submittedName>
        <fullName evidence="10">Double homeobox protein B</fullName>
    </submittedName>
</protein>
<proteinExistence type="predicted"/>
<reference evidence="10" key="1">
    <citation type="submission" date="2025-08" db="UniProtKB">
        <authorList>
            <consortium name="RefSeq"/>
        </authorList>
    </citation>
    <scope>IDENTIFICATION</scope>
    <source>
        <tissue evidence="10">Liver</tissue>
    </source>
</reference>
<accession>A0ABM2WR69</accession>
<evidence type="ECO:0000313" key="10">
    <source>
        <dbReference type="RefSeq" id="XP_040593236.1"/>
    </source>
</evidence>
<dbReference type="SUPFAM" id="SSF46689">
    <property type="entry name" value="Homeodomain-like"/>
    <property type="match status" value="2"/>
</dbReference>
<gene>
    <name evidence="10" type="primary">Duxb</name>
</gene>
<evidence type="ECO:0000256" key="3">
    <source>
        <dbReference type="ARBA" id="ARBA00023155"/>
    </source>
</evidence>
<keyword evidence="9" id="KW-1185">Reference proteome</keyword>